<dbReference type="PANTHER" id="PTHR30307">
    <property type="entry name" value="S-ADENOSYLMETHIONINE:TRNA RIBOSYLTRANSFERASE-ISOMERASE"/>
    <property type="match status" value="1"/>
</dbReference>
<dbReference type="Gene3D" id="3.40.1780.10">
    <property type="entry name" value="QueA-like"/>
    <property type="match status" value="2"/>
</dbReference>
<dbReference type="GO" id="GO:0051075">
    <property type="term" value="F:S-adenosylmethionine:tRNA ribosyltransferase-isomerase activity"/>
    <property type="evidence" value="ECO:0007669"/>
    <property type="project" value="UniProtKB-EC"/>
</dbReference>
<dbReference type="Proteomes" id="UP000770785">
    <property type="component" value="Unassembled WGS sequence"/>
</dbReference>
<dbReference type="RefSeq" id="WP_168036839.1">
    <property type="nucleotide sequence ID" value="NZ_JAATJH010000002.1"/>
</dbReference>
<keyword evidence="5" id="KW-0328">Glycosyltransferase</keyword>
<dbReference type="InterPro" id="IPR003699">
    <property type="entry name" value="QueA"/>
</dbReference>
<dbReference type="InterPro" id="IPR036100">
    <property type="entry name" value="QueA_sf"/>
</dbReference>
<dbReference type="Gene3D" id="2.40.10.240">
    <property type="entry name" value="QueA-like"/>
    <property type="match status" value="1"/>
</dbReference>
<sequence length="429" mass="47271">MPDSAHDISVDTFDYDLPDDRIARHPAARRDAAKQLRWHGPGRPIEVHEFQDLPDHLPPGTLLIGNKTRVIHARLFFPLAEGKRAIEIFCLDPLEPADHAQNLGARTRVQWTCLIGGNRRWKRGSLSLTVPLSGGTATLEAERSGRSDATFTVAFSFISDVPDLTFGEVLEAAGTLPLPPYLGRETEAEDEDRYQTVFAQVAGSVAAPTAGLHFTPEVMAGLARKDIEWAEVLLHVGAGTFRPVSSPTLGGHDMHRETFSVSRDFVAKLVAKHLNSGTVVSVGTTTLRCLESLHCLGADLLLNRRRVEDRPFAVGQWAFEDREVREMPATASLAALLAMMEDQNLKYLNGHTEILLSPVSGVRTVDGLITNFHQPKSTLLLLIAAIVSDRWREIYSYALGHNFRFLSYGDSSLLWRSAGEGLPEEGEEV</sequence>
<evidence type="ECO:0000313" key="5">
    <source>
        <dbReference type="EMBL" id="NJC26079.1"/>
    </source>
</evidence>
<keyword evidence="1" id="KW-0963">Cytoplasm</keyword>
<dbReference type="SUPFAM" id="SSF111337">
    <property type="entry name" value="QueA-like"/>
    <property type="match status" value="1"/>
</dbReference>
<gene>
    <name evidence="5" type="ORF">GGR27_001578</name>
</gene>
<accession>A0ABX0XA00</accession>
<dbReference type="EC" id="2.4.99.17" evidence="5"/>
<keyword evidence="4" id="KW-0671">Queuosine biosynthesis</keyword>
<comment type="caution">
    <text evidence="5">The sequence shown here is derived from an EMBL/GenBank/DDBJ whole genome shotgun (WGS) entry which is preliminary data.</text>
</comment>
<keyword evidence="6" id="KW-1185">Reference proteome</keyword>
<dbReference type="PANTHER" id="PTHR30307:SF0">
    <property type="entry name" value="S-ADENOSYLMETHIONINE:TRNA RIBOSYLTRANSFERASE-ISOMERASE"/>
    <property type="match status" value="1"/>
</dbReference>
<evidence type="ECO:0000256" key="3">
    <source>
        <dbReference type="ARBA" id="ARBA00022691"/>
    </source>
</evidence>
<keyword evidence="3" id="KW-0949">S-adenosyl-L-methionine</keyword>
<name>A0ABX0XA00_9BACT</name>
<protein>
    <submittedName>
        <fullName evidence="5">S-adenosylmethionine:tRNA ribosyltransferase-isomerase</fullName>
        <ecNumber evidence="5">2.4.99.17</ecNumber>
    </submittedName>
</protein>
<keyword evidence="2 5" id="KW-0808">Transferase</keyword>
<dbReference type="EMBL" id="JAATJH010000002">
    <property type="protein sequence ID" value="NJC26079.1"/>
    <property type="molecule type" value="Genomic_DNA"/>
</dbReference>
<evidence type="ECO:0000256" key="4">
    <source>
        <dbReference type="ARBA" id="ARBA00022785"/>
    </source>
</evidence>
<dbReference type="InterPro" id="IPR042118">
    <property type="entry name" value="QueA_dom1"/>
</dbReference>
<evidence type="ECO:0000256" key="1">
    <source>
        <dbReference type="ARBA" id="ARBA00022490"/>
    </source>
</evidence>
<organism evidence="5 6">
    <name type="scientific">Neolewinella antarctica</name>
    <dbReference type="NCBI Taxonomy" id="442734"/>
    <lineage>
        <taxon>Bacteria</taxon>
        <taxon>Pseudomonadati</taxon>
        <taxon>Bacteroidota</taxon>
        <taxon>Saprospiria</taxon>
        <taxon>Saprospirales</taxon>
        <taxon>Lewinellaceae</taxon>
        <taxon>Neolewinella</taxon>
    </lineage>
</organism>
<dbReference type="Pfam" id="PF02547">
    <property type="entry name" value="Queuosine_synth"/>
    <property type="match status" value="1"/>
</dbReference>
<proteinExistence type="predicted"/>
<evidence type="ECO:0000256" key="2">
    <source>
        <dbReference type="ARBA" id="ARBA00022679"/>
    </source>
</evidence>
<dbReference type="InterPro" id="IPR042119">
    <property type="entry name" value="QueA_dom2"/>
</dbReference>
<reference evidence="5 6" key="1">
    <citation type="submission" date="2020-03" db="EMBL/GenBank/DDBJ databases">
        <title>Genomic Encyclopedia of Type Strains, Phase IV (KMG-IV): sequencing the most valuable type-strain genomes for metagenomic binning, comparative biology and taxonomic classification.</title>
        <authorList>
            <person name="Goeker M."/>
        </authorList>
    </citation>
    <scope>NUCLEOTIDE SEQUENCE [LARGE SCALE GENOMIC DNA]</scope>
    <source>
        <strain evidence="5 6">DSM 105096</strain>
    </source>
</reference>
<evidence type="ECO:0000313" key="6">
    <source>
        <dbReference type="Proteomes" id="UP000770785"/>
    </source>
</evidence>